<dbReference type="CDD" id="cd14014">
    <property type="entry name" value="STKc_PknB_like"/>
    <property type="match status" value="1"/>
</dbReference>
<dbReference type="Gene3D" id="1.25.40.10">
    <property type="entry name" value="Tetratricopeptide repeat domain"/>
    <property type="match status" value="2"/>
</dbReference>
<dbReference type="PROSITE" id="PS50011">
    <property type="entry name" value="PROTEIN_KINASE_DOM"/>
    <property type="match status" value="1"/>
</dbReference>
<protein>
    <recommendedName>
        <fullName evidence="7">Protein kinase domain-containing protein</fullName>
    </recommendedName>
</protein>
<evidence type="ECO:0000256" key="1">
    <source>
        <dbReference type="ARBA" id="ARBA00022679"/>
    </source>
</evidence>
<dbReference type="PANTHER" id="PTHR43289">
    <property type="entry name" value="MITOGEN-ACTIVATED PROTEIN KINASE KINASE KINASE 20-RELATED"/>
    <property type="match status" value="1"/>
</dbReference>
<dbReference type="InterPro" id="IPR008271">
    <property type="entry name" value="Ser/Thr_kinase_AS"/>
</dbReference>
<dbReference type="SMART" id="SM00220">
    <property type="entry name" value="S_TKc"/>
    <property type="match status" value="1"/>
</dbReference>
<keyword evidence="9" id="KW-1185">Reference proteome</keyword>
<evidence type="ECO:0000256" key="6">
    <source>
        <dbReference type="SAM" id="Phobius"/>
    </source>
</evidence>
<name>A0A4Y6PLZ9_PERCE</name>
<evidence type="ECO:0000313" key="8">
    <source>
        <dbReference type="EMBL" id="QDG49243.1"/>
    </source>
</evidence>
<dbReference type="GO" id="GO:0004674">
    <property type="term" value="F:protein serine/threonine kinase activity"/>
    <property type="evidence" value="ECO:0007669"/>
    <property type="project" value="TreeGrafter"/>
</dbReference>
<evidence type="ECO:0000256" key="2">
    <source>
        <dbReference type="ARBA" id="ARBA00022741"/>
    </source>
</evidence>
<dbReference type="Pfam" id="PF14938">
    <property type="entry name" value="SNAP"/>
    <property type="match status" value="1"/>
</dbReference>
<keyword evidence="6" id="KW-0812">Transmembrane</keyword>
<keyword evidence="6" id="KW-1133">Transmembrane helix</keyword>
<organism evidence="8 9">
    <name type="scientific">Persicimonas caeni</name>
    <dbReference type="NCBI Taxonomy" id="2292766"/>
    <lineage>
        <taxon>Bacteria</taxon>
        <taxon>Deltaproteobacteria</taxon>
        <taxon>Bradymonadales</taxon>
        <taxon>Bradymonadaceae</taxon>
        <taxon>Persicimonas</taxon>
    </lineage>
</organism>
<feature type="transmembrane region" description="Helical" evidence="6">
    <location>
        <begin position="37"/>
        <end position="61"/>
    </location>
</feature>
<accession>A0A4Y6PLZ9</accession>
<proteinExistence type="predicted"/>
<dbReference type="GO" id="GO:0005524">
    <property type="term" value="F:ATP binding"/>
    <property type="evidence" value="ECO:0007669"/>
    <property type="project" value="UniProtKB-KW"/>
</dbReference>
<dbReference type="OrthoDB" id="9801841at2"/>
<dbReference type="SMART" id="SM00028">
    <property type="entry name" value="TPR"/>
    <property type="match status" value="4"/>
</dbReference>
<accession>A0A5B8XYH7</accession>
<dbReference type="InterPro" id="IPR011009">
    <property type="entry name" value="Kinase-like_dom_sf"/>
</dbReference>
<dbReference type="AlphaFoldDB" id="A0A4Y6PLZ9"/>
<evidence type="ECO:0000259" key="7">
    <source>
        <dbReference type="PROSITE" id="PS50011"/>
    </source>
</evidence>
<keyword evidence="6" id="KW-0472">Membrane</keyword>
<dbReference type="Gene3D" id="1.25.40.470">
    <property type="match status" value="1"/>
</dbReference>
<dbReference type="PROSITE" id="PS50005">
    <property type="entry name" value="TPR"/>
    <property type="match status" value="1"/>
</dbReference>
<dbReference type="Pfam" id="PF00069">
    <property type="entry name" value="Pkinase"/>
    <property type="match status" value="1"/>
</dbReference>
<evidence type="ECO:0000256" key="4">
    <source>
        <dbReference type="ARBA" id="ARBA00022840"/>
    </source>
</evidence>
<dbReference type="Gene3D" id="1.10.510.10">
    <property type="entry name" value="Transferase(Phosphotransferase) domain 1"/>
    <property type="match status" value="1"/>
</dbReference>
<dbReference type="PANTHER" id="PTHR43289:SF6">
    <property type="entry name" value="SERINE_THREONINE-PROTEIN KINASE NEKL-3"/>
    <property type="match status" value="1"/>
</dbReference>
<keyword evidence="5" id="KW-0802">TPR repeat</keyword>
<reference evidence="8 9" key="1">
    <citation type="submission" date="2019-06" db="EMBL/GenBank/DDBJ databases">
        <title>Persicimonas caeni gen. nov., sp. nov., a predatory bacterium isolated from solar saltern.</title>
        <authorList>
            <person name="Wang S."/>
        </authorList>
    </citation>
    <scope>NUCLEOTIDE SEQUENCE [LARGE SCALE GENOMIC DNA]</scope>
    <source>
        <strain evidence="8 9">YN101</strain>
    </source>
</reference>
<dbReference type="RefSeq" id="WP_141195742.1">
    <property type="nucleotide sequence ID" value="NZ_CP041186.1"/>
</dbReference>
<dbReference type="InterPro" id="IPR000719">
    <property type="entry name" value="Prot_kinase_dom"/>
</dbReference>
<evidence type="ECO:0000256" key="5">
    <source>
        <dbReference type="PROSITE-ProRule" id="PRU00339"/>
    </source>
</evidence>
<dbReference type="Proteomes" id="UP000315995">
    <property type="component" value="Chromosome"/>
</dbReference>
<dbReference type="SUPFAM" id="SSF48452">
    <property type="entry name" value="TPR-like"/>
    <property type="match status" value="2"/>
</dbReference>
<dbReference type="EMBL" id="CP041186">
    <property type="protein sequence ID" value="QDG49243.1"/>
    <property type="molecule type" value="Genomic_DNA"/>
</dbReference>
<feature type="domain" description="Protein kinase" evidence="7">
    <location>
        <begin position="560"/>
        <end position="813"/>
    </location>
</feature>
<keyword evidence="1" id="KW-0808">Transferase</keyword>
<dbReference type="InterPro" id="IPR011990">
    <property type="entry name" value="TPR-like_helical_dom_sf"/>
</dbReference>
<gene>
    <name evidence="8" type="ORF">FIV42_00345</name>
</gene>
<evidence type="ECO:0000313" key="9">
    <source>
        <dbReference type="Proteomes" id="UP000315995"/>
    </source>
</evidence>
<keyword evidence="4" id="KW-0067">ATP-binding</keyword>
<dbReference type="InterPro" id="IPR019734">
    <property type="entry name" value="TPR_rpt"/>
</dbReference>
<dbReference type="SUPFAM" id="SSF56112">
    <property type="entry name" value="Protein kinase-like (PK-like)"/>
    <property type="match status" value="1"/>
</dbReference>
<dbReference type="Gene3D" id="3.30.200.20">
    <property type="entry name" value="Phosphorylase Kinase, domain 1"/>
    <property type="match status" value="1"/>
</dbReference>
<feature type="repeat" description="TPR" evidence="5">
    <location>
        <begin position="448"/>
        <end position="481"/>
    </location>
</feature>
<dbReference type="PROSITE" id="PS00108">
    <property type="entry name" value="PROTEIN_KINASE_ST"/>
    <property type="match status" value="1"/>
</dbReference>
<keyword evidence="3" id="KW-0418">Kinase</keyword>
<sequence>MHSTLQILITDLVVVLQAGPSIDIAAGADQGADWGTVVGVFFGALMLAGAVVGGYFAVRFFRDKVDSSGKKSSPVKMISKETRRRVKKATERGDYETAGDLLAHAGAHEDASEAYVQAGAFLKAARSFHSTNNLAQAIHFYKRAGEFEQAAQLYANNGEFRAAAAEYLQAGDFAAAAAQYERAGDHKRAAECFEKVDDTKRAGLNYEKADEPLKAADCYEAYFNARYDEAQGNLDELGDARKAAKRAGRLLREADEPGRAGELYRRAGFLELAAKCLRASGDFQRAADLLMQAEQPMLAAKVLEEGGEQQRASKMRAEAALQDGDHAAAAEMFESAGDAIRAAKLYDELGDAAKAAPLYEEIEEYKRAAELYALVDKHGLAARCAERAGQLARAAELYHEAGDVDSEIRLLREQGDYFRAGRLLFEHRRFQEGLDVLSSIDSTDPIFPRALELAGDIYQAQGRYEKAYSRYRSALGKREAETSTLPLFYKMARSLEEEQDWTGAMEHFNTIVEVDAHFEDAGLRLKAIQKRLRRGSMAGTTSSGIFAAPDEVDGMLSRRYEIIEEVARGGMGIVYKARDTVLGRVVAFKILGENLRDNETAVKYFLREARAAAALSHPNIVTIYDAGEQEGEYYMAMEFVEGTTLKELVQRKGGLDEKKCRYVLINCCRALHYAHSKGVIHRDIKSGNVMLTRDKALKIMDFGLAKFLREYQNNHTQQVGTPFYMSPEQIIGKDIDFRSDLYSLGCTIFECATGKVPFYKGDLSYHHIHTEPPRPRAMNPALSKEMERIILKLLAKNPDERYQTAKEILEDFGEA</sequence>
<keyword evidence="2" id="KW-0547">Nucleotide-binding</keyword>
<evidence type="ECO:0000256" key="3">
    <source>
        <dbReference type="ARBA" id="ARBA00022777"/>
    </source>
</evidence>